<dbReference type="GO" id="GO:0031564">
    <property type="term" value="P:transcription antitermination"/>
    <property type="evidence" value="ECO:0007669"/>
    <property type="project" value="UniProtKB-KW"/>
</dbReference>
<name>A0A6L5XFC6_9BACT</name>
<keyword evidence="4" id="KW-0805">Transcription regulation</keyword>
<dbReference type="GO" id="GO:0006353">
    <property type="term" value="P:DNA-templated transcription termination"/>
    <property type="evidence" value="ECO:0007669"/>
    <property type="project" value="InterPro"/>
</dbReference>
<evidence type="ECO:0000256" key="1">
    <source>
        <dbReference type="ARBA" id="ARBA00005952"/>
    </source>
</evidence>
<dbReference type="Proteomes" id="UP000483362">
    <property type="component" value="Unassembled WGS sequence"/>
</dbReference>
<dbReference type="SUPFAM" id="SSF48013">
    <property type="entry name" value="NusB-like"/>
    <property type="match status" value="1"/>
</dbReference>
<sequence length="310" mass="36345">MINRILIRTKVVQMLYSYQLTKTDKTITKAKKELQASLDKSYELYNSLLQLMIDLTDLQDRELDDAKHKFLPSNEDLNPNMRFVENQLVEWLRNSKKLQDFVNDNNITWRDDELFLRLLLFKVTGSEEYKTYMAMEKTDFASDCEVWLQIMKKVILPDDDLLEHIENMSVYWSVDDLDIMGQFVLKTIRRIEAGDKEPISPKYKDDEDSEFGEKLFSLAVQERAENDELINKYVRSERWDSGRIALMDRIIMCTALTEIKNFPSIPVNVTMNEYIELAKNFSTPHSGQFVNGILNAVVKSLREQGKIVKQ</sequence>
<evidence type="ECO:0000256" key="4">
    <source>
        <dbReference type="ARBA" id="ARBA00023015"/>
    </source>
</evidence>
<dbReference type="GO" id="GO:0003723">
    <property type="term" value="F:RNA binding"/>
    <property type="evidence" value="ECO:0007669"/>
    <property type="project" value="UniProtKB-KW"/>
</dbReference>
<feature type="domain" description="NusB/RsmB/TIM44" evidence="6">
    <location>
        <begin position="204"/>
        <end position="299"/>
    </location>
</feature>
<evidence type="ECO:0000256" key="3">
    <source>
        <dbReference type="ARBA" id="ARBA00022884"/>
    </source>
</evidence>
<accession>A0A6L5XFC6</accession>
<evidence type="ECO:0000256" key="2">
    <source>
        <dbReference type="ARBA" id="ARBA00022814"/>
    </source>
</evidence>
<evidence type="ECO:0000313" key="8">
    <source>
        <dbReference type="Proteomes" id="UP000483362"/>
    </source>
</evidence>
<dbReference type="Pfam" id="PF01029">
    <property type="entry name" value="NusB"/>
    <property type="match status" value="1"/>
</dbReference>
<dbReference type="AlphaFoldDB" id="A0A6L5XFC6"/>
<protein>
    <submittedName>
        <fullName evidence="7">Transcription antitermination protein NusB</fullName>
    </submittedName>
</protein>
<keyword evidence="5" id="KW-0804">Transcription</keyword>
<organism evidence="7 8">
    <name type="scientific">Sodaliphilus pleomorphus</name>
    <dbReference type="NCBI Taxonomy" id="2606626"/>
    <lineage>
        <taxon>Bacteria</taxon>
        <taxon>Pseudomonadati</taxon>
        <taxon>Bacteroidota</taxon>
        <taxon>Bacteroidia</taxon>
        <taxon>Bacteroidales</taxon>
        <taxon>Muribaculaceae</taxon>
        <taxon>Sodaliphilus</taxon>
    </lineage>
</organism>
<proteinExistence type="inferred from homology"/>
<evidence type="ECO:0000259" key="6">
    <source>
        <dbReference type="Pfam" id="PF01029"/>
    </source>
</evidence>
<keyword evidence="8" id="KW-1185">Reference proteome</keyword>
<dbReference type="PANTHER" id="PTHR11078">
    <property type="entry name" value="N UTILIZATION SUBSTANCE PROTEIN B-RELATED"/>
    <property type="match status" value="1"/>
</dbReference>
<comment type="caution">
    <text evidence="7">The sequence shown here is derived from an EMBL/GenBank/DDBJ whole genome shotgun (WGS) entry which is preliminary data.</text>
</comment>
<reference evidence="7 8" key="1">
    <citation type="submission" date="2019-08" db="EMBL/GenBank/DDBJ databases">
        <title>In-depth cultivation of the pig gut microbiome towards novel bacterial diversity and tailored functional studies.</title>
        <authorList>
            <person name="Wylensek D."/>
            <person name="Hitch T.C.A."/>
            <person name="Clavel T."/>
        </authorList>
    </citation>
    <scope>NUCLEOTIDE SEQUENCE [LARGE SCALE GENOMIC DNA]</scope>
    <source>
        <strain evidence="7 8">Oil-RF-744-WCA-WT-10</strain>
    </source>
</reference>
<dbReference type="InterPro" id="IPR035926">
    <property type="entry name" value="NusB-like_sf"/>
</dbReference>
<keyword evidence="3" id="KW-0694">RNA-binding</keyword>
<dbReference type="PANTHER" id="PTHR11078:SF3">
    <property type="entry name" value="ANTITERMINATION NUSB DOMAIN-CONTAINING PROTEIN"/>
    <property type="match status" value="1"/>
</dbReference>
<gene>
    <name evidence="7" type="ORF">FYJ29_08810</name>
</gene>
<dbReference type="InterPro" id="IPR006027">
    <property type="entry name" value="NusB_RsmB_TIM44"/>
</dbReference>
<evidence type="ECO:0000313" key="7">
    <source>
        <dbReference type="EMBL" id="MSS17852.1"/>
    </source>
</evidence>
<dbReference type="EMBL" id="VULT01000013">
    <property type="protein sequence ID" value="MSS17852.1"/>
    <property type="molecule type" value="Genomic_DNA"/>
</dbReference>
<dbReference type="Gene3D" id="1.10.940.10">
    <property type="entry name" value="NusB-like"/>
    <property type="match status" value="1"/>
</dbReference>
<dbReference type="InterPro" id="IPR011605">
    <property type="entry name" value="NusB_fam"/>
</dbReference>
<evidence type="ECO:0000256" key="5">
    <source>
        <dbReference type="ARBA" id="ARBA00023163"/>
    </source>
</evidence>
<keyword evidence="2" id="KW-0889">Transcription antitermination</keyword>
<dbReference type="GO" id="GO:0005829">
    <property type="term" value="C:cytosol"/>
    <property type="evidence" value="ECO:0007669"/>
    <property type="project" value="TreeGrafter"/>
</dbReference>
<comment type="similarity">
    <text evidence="1">Belongs to the NusB family.</text>
</comment>